<dbReference type="Gene3D" id="3.40.50.2300">
    <property type="match status" value="2"/>
</dbReference>
<feature type="non-terminal residue" evidence="6">
    <location>
        <position position="1"/>
    </location>
</feature>
<dbReference type="SUPFAM" id="SSF53822">
    <property type="entry name" value="Periplasmic binding protein-like I"/>
    <property type="match status" value="1"/>
</dbReference>
<dbReference type="PANTHER" id="PTHR30483">
    <property type="entry name" value="LEUCINE-SPECIFIC-BINDING PROTEIN"/>
    <property type="match status" value="1"/>
</dbReference>
<feature type="non-terminal residue" evidence="6">
    <location>
        <position position="226"/>
    </location>
</feature>
<evidence type="ECO:0000256" key="1">
    <source>
        <dbReference type="ARBA" id="ARBA00010062"/>
    </source>
</evidence>
<dbReference type="PRINTS" id="PR00337">
    <property type="entry name" value="LEUILEVALBP"/>
</dbReference>
<dbReference type="Proteomes" id="UP000019141">
    <property type="component" value="Unassembled WGS sequence"/>
</dbReference>
<keyword evidence="4" id="KW-0029">Amino-acid transport</keyword>
<dbReference type="GO" id="GO:0006865">
    <property type="term" value="P:amino acid transport"/>
    <property type="evidence" value="ECO:0007669"/>
    <property type="project" value="UniProtKB-KW"/>
</dbReference>
<comment type="similarity">
    <text evidence="1">Belongs to the leucine-binding protein family.</text>
</comment>
<dbReference type="InterPro" id="IPR028082">
    <property type="entry name" value="Peripla_BP_I"/>
</dbReference>
<dbReference type="InterPro" id="IPR000709">
    <property type="entry name" value="Leu_Ile_Val-bd"/>
</dbReference>
<dbReference type="HOGENOM" id="CLU_1227012_0_0_7"/>
<evidence type="ECO:0000313" key="6">
    <source>
        <dbReference type="EMBL" id="ETW92603.1"/>
    </source>
</evidence>
<name>W4L3C2_ENTF1</name>
<evidence type="ECO:0000256" key="3">
    <source>
        <dbReference type="ARBA" id="ARBA00022729"/>
    </source>
</evidence>
<sequence>QEKPIKIGGIQPLTGPAAGGGLMAKVGQEVAVDRINRNGGVNGRPIELIVEDSEGKPAAGIRKTRKLLERDRVDAGQGGFMSNVCIACMPEYKRARVINMIGVCLDTTITTSKCNRYTFRPFDFAPAQAVAFSPYLVNEIGKKWYIVFVDYSWGQSTRDAYREAIHKNGGEVVGTTGIPFGTADMVPFLSKIKGDFDGLFMIFFGKDGVNIVTQSYNLGLHKKYRF</sequence>
<proteinExistence type="inferred from homology"/>
<keyword evidence="7" id="KW-1185">Reference proteome</keyword>
<evidence type="ECO:0000313" key="7">
    <source>
        <dbReference type="Proteomes" id="UP000019141"/>
    </source>
</evidence>
<evidence type="ECO:0000256" key="4">
    <source>
        <dbReference type="ARBA" id="ARBA00022970"/>
    </source>
</evidence>
<comment type="caution">
    <text evidence="6">The sequence shown here is derived from an EMBL/GenBank/DDBJ whole genome shotgun (WGS) entry which is preliminary data.</text>
</comment>
<keyword evidence="2" id="KW-0813">Transport</keyword>
<accession>W4L3C2</accession>
<organism evidence="6 7">
    <name type="scientific">Entotheonella factor</name>
    <dbReference type="NCBI Taxonomy" id="1429438"/>
    <lineage>
        <taxon>Bacteria</taxon>
        <taxon>Pseudomonadati</taxon>
        <taxon>Nitrospinota/Tectimicrobiota group</taxon>
        <taxon>Candidatus Tectimicrobiota</taxon>
        <taxon>Candidatus Entotheonellia</taxon>
        <taxon>Candidatus Entotheonellales</taxon>
        <taxon>Candidatus Entotheonellaceae</taxon>
        <taxon>Candidatus Entotheonella</taxon>
    </lineage>
</organism>
<dbReference type="EMBL" id="AZHW01001427">
    <property type="protein sequence ID" value="ETW92603.1"/>
    <property type="molecule type" value="Genomic_DNA"/>
</dbReference>
<dbReference type="AlphaFoldDB" id="W4L3C2"/>
<dbReference type="Pfam" id="PF13458">
    <property type="entry name" value="Peripla_BP_6"/>
    <property type="match status" value="1"/>
</dbReference>
<dbReference type="InterPro" id="IPR028081">
    <property type="entry name" value="Leu-bd"/>
</dbReference>
<dbReference type="PANTHER" id="PTHR30483:SF6">
    <property type="entry name" value="PERIPLASMIC BINDING PROTEIN OF ABC TRANSPORTER FOR NATURAL AMINO ACIDS"/>
    <property type="match status" value="1"/>
</dbReference>
<dbReference type="InterPro" id="IPR051010">
    <property type="entry name" value="BCAA_transport"/>
</dbReference>
<reference evidence="6 7" key="1">
    <citation type="journal article" date="2014" name="Nature">
        <title>An environmental bacterial taxon with a large and distinct metabolic repertoire.</title>
        <authorList>
            <person name="Wilson M.C."/>
            <person name="Mori T."/>
            <person name="Ruckert C."/>
            <person name="Uria A.R."/>
            <person name="Helf M.J."/>
            <person name="Takada K."/>
            <person name="Gernert C."/>
            <person name="Steffens U.A."/>
            <person name="Heycke N."/>
            <person name="Schmitt S."/>
            <person name="Rinke C."/>
            <person name="Helfrich E.J."/>
            <person name="Brachmann A.O."/>
            <person name="Gurgui C."/>
            <person name="Wakimoto T."/>
            <person name="Kracht M."/>
            <person name="Crusemann M."/>
            <person name="Hentschel U."/>
            <person name="Abe I."/>
            <person name="Matsunaga S."/>
            <person name="Kalinowski J."/>
            <person name="Takeyama H."/>
            <person name="Piel J."/>
        </authorList>
    </citation>
    <scope>NUCLEOTIDE SEQUENCE [LARGE SCALE GENOMIC DNA]</scope>
    <source>
        <strain evidence="7">TSY1</strain>
    </source>
</reference>
<feature type="domain" description="Leucine-binding protein" evidence="5">
    <location>
        <begin position="4"/>
        <end position="224"/>
    </location>
</feature>
<gene>
    <name evidence="6" type="ORF">ETSY1_42925</name>
</gene>
<protein>
    <recommendedName>
        <fullName evidence="5">Leucine-binding protein domain-containing protein</fullName>
    </recommendedName>
</protein>
<keyword evidence="3" id="KW-0732">Signal</keyword>
<evidence type="ECO:0000256" key="2">
    <source>
        <dbReference type="ARBA" id="ARBA00022448"/>
    </source>
</evidence>
<evidence type="ECO:0000259" key="5">
    <source>
        <dbReference type="Pfam" id="PF13458"/>
    </source>
</evidence>